<dbReference type="RefSeq" id="WP_250859846.1">
    <property type="nucleotide sequence ID" value="NZ_JAGSOJ010000002.1"/>
</dbReference>
<dbReference type="Pfam" id="PF01978">
    <property type="entry name" value="TrmB"/>
    <property type="match status" value="1"/>
</dbReference>
<organism evidence="3 4">
    <name type="scientific">Oceanirhabdus seepicola</name>
    <dbReference type="NCBI Taxonomy" id="2828781"/>
    <lineage>
        <taxon>Bacteria</taxon>
        <taxon>Bacillati</taxon>
        <taxon>Bacillota</taxon>
        <taxon>Clostridia</taxon>
        <taxon>Eubacteriales</taxon>
        <taxon>Clostridiaceae</taxon>
        <taxon>Oceanirhabdus</taxon>
    </lineage>
</organism>
<dbReference type="Gene3D" id="1.10.10.10">
    <property type="entry name" value="Winged helix-like DNA-binding domain superfamily/Winged helix DNA-binding domain"/>
    <property type="match status" value="1"/>
</dbReference>
<dbReference type="InterPro" id="IPR036388">
    <property type="entry name" value="WH-like_DNA-bd_sf"/>
</dbReference>
<dbReference type="EMBL" id="JAGSOJ010000002">
    <property type="protein sequence ID" value="MCM1990754.1"/>
    <property type="molecule type" value="Genomic_DNA"/>
</dbReference>
<dbReference type="PANTHER" id="PTHR34293:SF1">
    <property type="entry name" value="HTH-TYPE TRANSCRIPTIONAL REGULATOR TRMBL2"/>
    <property type="match status" value="1"/>
</dbReference>
<comment type="caution">
    <text evidence="3">The sequence shown here is derived from an EMBL/GenBank/DDBJ whole genome shotgun (WGS) entry which is preliminary data.</text>
</comment>
<feature type="domain" description="Transcription regulator TrmB N-terminal" evidence="1">
    <location>
        <begin position="8"/>
        <end position="74"/>
    </location>
</feature>
<gene>
    <name evidence="3" type="ORF">KDK92_13565</name>
</gene>
<keyword evidence="4" id="KW-1185">Reference proteome</keyword>
<dbReference type="Pfam" id="PF11495">
    <property type="entry name" value="Regulator_TrmB"/>
    <property type="match status" value="1"/>
</dbReference>
<evidence type="ECO:0000313" key="4">
    <source>
        <dbReference type="Proteomes" id="UP001056429"/>
    </source>
</evidence>
<evidence type="ECO:0000259" key="1">
    <source>
        <dbReference type="Pfam" id="PF01978"/>
    </source>
</evidence>
<dbReference type="InterPro" id="IPR002831">
    <property type="entry name" value="Tscrpt_reg_TrmB_N"/>
</dbReference>
<dbReference type="AlphaFoldDB" id="A0A9J6P1V1"/>
<name>A0A9J6P1V1_9CLOT</name>
<reference evidence="3" key="1">
    <citation type="journal article" date="2021" name="mSystems">
        <title>Bacteria and Archaea Synergistically Convert Glycine Betaine to Biogenic Methane in the Formosa Cold Seep of the South China Sea.</title>
        <authorList>
            <person name="Li L."/>
            <person name="Zhang W."/>
            <person name="Zhang S."/>
            <person name="Song L."/>
            <person name="Sun Q."/>
            <person name="Zhang H."/>
            <person name="Xiang H."/>
            <person name="Dong X."/>
        </authorList>
    </citation>
    <scope>NUCLEOTIDE SEQUENCE</scope>
    <source>
        <strain evidence="3">ZWT</strain>
    </source>
</reference>
<accession>A0A9J6P1V1</accession>
<evidence type="ECO:0000259" key="2">
    <source>
        <dbReference type="Pfam" id="PF11495"/>
    </source>
</evidence>
<dbReference type="PANTHER" id="PTHR34293">
    <property type="entry name" value="HTH-TYPE TRANSCRIPTIONAL REGULATOR TRMBL2"/>
    <property type="match status" value="1"/>
</dbReference>
<dbReference type="Proteomes" id="UP001056429">
    <property type="component" value="Unassembled WGS sequence"/>
</dbReference>
<dbReference type="CDD" id="cd09124">
    <property type="entry name" value="PLDc_like_TrmB_middle"/>
    <property type="match status" value="1"/>
</dbReference>
<dbReference type="InterPro" id="IPR021586">
    <property type="entry name" value="Tscrpt_reg_TrmB_C"/>
</dbReference>
<proteinExistence type="predicted"/>
<dbReference type="SUPFAM" id="SSF56024">
    <property type="entry name" value="Phospholipase D/nuclease"/>
    <property type="match status" value="1"/>
</dbReference>
<sequence>MDNLINKLEKLNFTKTESKVYLSLLKHGDMSGYQIGKVLGLSRSSVYSALDTLYAKGAITLLPGDAKIYSPRNPNDLIENIKDDFNNSANQLMDDLKNIQLKEINEGYMNIKGKKNIVSKMSEMIKKSTKEIYMNTDFDVELFKNDLAEAINRGVRVVIFSFSALNFERIPLEFYSHGIRVCECGANTRLMLVIDYEEVLIASKGIDEDYIGTFSFNKLLVQITSEHIHHDIYLMKLKEKYGEDLFDESIVLNTLMEKENSFDDTHQ</sequence>
<dbReference type="InterPro" id="IPR036390">
    <property type="entry name" value="WH_DNA-bd_sf"/>
</dbReference>
<protein>
    <submittedName>
        <fullName evidence="3">TrmB family transcriptional regulator</fullName>
    </submittedName>
</protein>
<dbReference type="SUPFAM" id="SSF46785">
    <property type="entry name" value="Winged helix' DNA-binding domain"/>
    <property type="match status" value="1"/>
</dbReference>
<evidence type="ECO:0000313" key="3">
    <source>
        <dbReference type="EMBL" id="MCM1990754.1"/>
    </source>
</evidence>
<feature type="domain" description="Transcription regulator TrmB C-terminal" evidence="2">
    <location>
        <begin position="110"/>
        <end position="205"/>
    </location>
</feature>
<reference evidence="3" key="2">
    <citation type="submission" date="2021-04" db="EMBL/GenBank/DDBJ databases">
        <authorList>
            <person name="Dong X."/>
        </authorList>
    </citation>
    <scope>NUCLEOTIDE SEQUENCE</scope>
    <source>
        <strain evidence="3">ZWT</strain>
    </source>
</reference>
<dbReference type="InterPro" id="IPR051797">
    <property type="entry name" value="TrmB-like"/>
</dbReference>